<dbReference type="GO" id="GO:0006446">
    <property type="term" value="P:regulation of translational initiation"/>
    <property type="evidence" value="ECO:0007669"/>
    <property type="project" value="TreeGrafter"/>
</dbReference>
<protein>
    <submittedName>
        <fullName evidence="4">Uncharacterized protein, YigZ family</fullName>
    </submittedName>
</protein>
<dbReference type="AlphaFoldDB" id="A0A1G9D5Y7"/>
<dbReference type="InterPro" id="IPR036956">
    <property type="entry name" value="Impact_N_sf"/>
</dbReference>
<evidence type="ECO:0000256" key="1">
    <source>
        <dbReference type="ARBA" id="ARBA00007665"/>
    </source>
</evidence>
<sequence length="215" mass="24794">MLKEYRTLYQFGVNEIIIDKSRFIGYAKPVVSEEEAIGFIEEIKKKHKDATHNVPAYVLGQNNEIQRYSDDGEPSGTAGIPVLELIKKENLRNTVVVVTRYFGGVKLGTGGLVRAYTKGAKIALETSRIIIKRAYRLLHIKIDYTLLGKVQNEILQNKYLLKDIEYDDAVHFFVYIKWDEVDKFKKQATEWTNARCDITEKQEKYLTELDGKIII</sequence>
<dbReference type="InterPro" id="IPR020568">
    <property type="entry name" value="Ribosomal_Su5_D2-typ_SF"/>
</dbReference>
<organism evidence="4 5">
    <name type="scientific">Natronincola ferrireducens</name>
    <dbReference type="NCBI Taxonomy" id="393762"/>
    <lineage>
        <taxon>Bacteria</taxon>
        <taxon>Bacillati</taxon>
        <taxon>Bacillota</taxon>
        <taxon>Clostridia</taxon>
        <taxon>Peptostreptococcales</taxon>
        <taxon>Natronincolaceae</taxon>
        <taxon>Natronincola</taxon>
    </lineage>
</organism>
<dbReference type="InterPro" id="IPR023582">
    <property type="entry name" value="Impact"/>
</dbReference>
<dbReference type="Proteomes" id="UP000198718">
    <property type="component" value="Unassembled WGS sequence"/>
</dbReference>
<dbReference type="OrthoDB" id="9813771at2"/>
<dbReference type="SUPFAM" id="SSF54980">
    <property type="entry name" value="EF-G C-terminal domain-like"/>
    <property type="match status" value="1"/>
</dbReference>
<dbReference type="STRING" id="393762.SAMN05660472_01655"/>
<name>A0A1G9D5Y7_9FIRM</name>
<dbReference type="PROSITE" id="PS00910">
    <property type="entry name" value="UPF0029"/>
    <property type="match status" value="1"/>
</dbReference>
<evidence type="ECO:0000259" key="3">
    <source>
        <dbReference type="Pfam" id="PF09186"/>
    </source>
</evidence>
<feature type="domain" description="Impact N-terminal" evidence="2">
    <location>
        <begin position="20"/>
        <end position="123"/>
    </location>
</feature>
<dbReference type="Gene3D" id="3.30.230.30">
    <property type="entry name" value="Impact, N-terminal domain"/>
    <property type="match status" value="1"/>
</dbReference>
<accession>A0A1G9D5Y7</accession>
<dbReference type="PANTHER" id="PTHR16301:SF20">
    <property type="entry name" value="IMPACT FAMILY MEMBER YIGZ"/>
    <property type="match status" value="1"/>
</dbReference>
<reference evidence="4 5" key="1">
    <citation type="submission" date="2016-10" db="EMBL/GenBank/DDBJ databases">
        <authorList>
            <person name="de Groot N.N."/>
        </authorList>
    </citation>
    <scope>NUCLEOTIDE SEQUENCE [LARGE SCALE GENOMIC DNA]</scope>
    <source>
        <strain evidence="4 5">DSM 18346</strain>
    </source>
</reference>
<dbReference type="RefSeq" id="WP_090553235.1">
    <property type="nucleotide sequence ID" value="NZ_FNFP01000002.1"/>
</dbReference>
<dbReference type="PANTHER" id="PTHR16301">
    <property type="entry name" value="IMPACT-RELATED"/>
    <property type="match status" value="1"/>
</dbReference>
<dbReference type="GO" id="GO:0005737">
    <property type="term" value="C:cytoplasm"/>
    <property type="evidence" value="ECO:0007669"/>
    <property type="project" value="TreeGrafter"/>
</dbReference>
<dbReference type="EMBL" id="FNFP01000002">
    <property type="protein sequence ID" value="SDK59338.1"/>
    <property type="molecule type" value="Genomic_DNA"/>
</dbReference>
<dbReference type="InterPro" id="IPR001498">
    <property type="entry name" value="Impact_N"/>
</dbReference>
<dbReference type="InterPro" id="IPR015269">
    <property type="entry name" value="UPF0029_Impact_C"/>
</dbReference>
<comment type="similarity">
    <text evidence="1">Belongs to the IMPACT family.</text>
</comment>
<dbReference type="NCBIfam" id="TIGR00257">
    <property type="entry name" value="IMPACT_YIGZ"/>
    <property type="match status" value="1"/>
</dbReference>
<dbReference type="InterPro" id="IPR015796">
    <property type="entry name" value="Impact_YigZ-like"/>
</dbReference>
<dbReference type="InterPro" id="IPR035647">
    <property type="entry name" value="EFG_III/V"/>
</dbReference>
<evidence type="ECO:0000313" key="5">
    <source>
        <dbReference type="Proteomes" id="UP000198718"/>
    </source>
</evidence>
<keyword evidence="5" id="KW-1185">Reference proteome</keyword>
<gene>
    <name evidence="4" type="ORF">SAMN05660472_01655</name>
</gene>
<evidence type="ECO:0000259" key="2">
    <source>
        <dbReference type="Pfam" id="PF01205"/>
    </source>
</evidence>
<dbReference type="Pfam" id="PF01205">
    <property type="entry name" value="Impact_N"/>
    <property type="match status" value="1"/>
</dbReference>
<evidence type="ECO:0000313" key="4">
    <source>
        <dbReference type="EMBL" id="SDK59338.1"/>
    </source>
</evidence>
<dbReference type="Pfam" id="PF09186">
    <property type="entry name" value="DUF1949"/>
    <property type="match status" value="1"/>
</dbReference>
<feature type="domain" description="UPF0029" evidence="3">
    <location>
        <begin position="140"/>
        <end position="195"/>
    </location>
</feature>
<dbReference type="SUPFAM" id="SSF54211">
    <property type="entry name" value="Ribosomal protein S5 domain 2-like"/>
    <property type="match status" value="1"/>
</dbReference>
<dbReference type="InterPro" id="IPR020569">
    <property type="entry name" value="UPF0029_Impact_CS"/>
</dbReference>
<proteinExistence type="inferred from homology"/>